<protein>
    <submittedName>
        <fullName evidence="1">Uncharacterized protein</fullName>
    </submittedName>
</protein>
<evidence type="ECO:0000313" key="1">
    <source>
        <dbReference type="EMBL" id="RVW40061.1"/>
    </source>
</evidence>
<dbReference type="EMBL" id="QGNW01001465">
    <property type="protein sequence ID" value="RVW40061.1"/>
    <property type="molecule type" value="Genomic_DNA"/>
</dbReference>
<dbReference type="AlphaFoldDB" id="A0A438DX37"/>
<organism evidence="1 3">
    <name type="scientific">Vitis vinifera</name>
    <name type="common">Grape</name>
    <dbReference type="NCBI Taxonomy" id="29760"/>
    <lineage>
        <taxon>Eukaryota</taxon>
        <taxon>Viridiplantae</taxon>
        <taxon>Streptophyta</taxon>
        <taxon>Embryophyta</taxon>
        <taxon>Tracheophyta</taxon>
        <taxon>Spermatophyta</taxon>
        <taxon>Magnoliopsida</taxon>
        <taxon>eudicotyledons</taxon>
        <taxon>Gunneridae</taxon>
        <taxon>Pentapetalae</taxon>
        <taxon>rosids</taxon>
        <taxon>Vitales</taxon>
        <taxon>Vitaceae</taxon>
        <taxon>Viteae</taxon>
        <taxon>Vitis</taxon>
    </lineage>
</organism>
<sequence length="88" mass="10071">MREGANDVIKHMYLLDPRCGWGIHVIQELVSKRQMLNLIINIHHLSKLLKNPRSSKITSRLHRSPPELPRSNLAQATNLAATLDSLIW</sequence>
<dbReference type="EMBL" id="QGNW01000088">
    <property type="protein sequence ID" value="RVW99348.1"/>
    <property type="molecule type" value="Genomic_DNA"/>
</dbReference>
<gene>
    <name evidence="2" type="ORF">CK203_030758</name>
    <name evidence="1" type="ORF">CK203_081957</name>
</gene>
<dbReference type="Proteomes" id="UP000288805">
    <property type="component" value="Unassembled WGS sequence"/>
</dbReference>
<comment type="caution">
    <text evidence="1">The sequence shown here is derived from an EMBL/GenBank/DDBJ whole genome shotgun (WGS) entry which is preliminary data.</text>
</comment>
<evidence type="ECO:0000313" key="3">
    <source>
        <dbReference type="Proteomes" id="UP000288805"/>
    </source>
</evidence>
<evidence type="ECO:0000313" key="2">
    <source>
        <dbReference type="EMBL" id="RVW99348.1"/>
    </source>
</evidence>
<accession>A0A438DX37</accession>
<reference evidence="1 3" key="1">
    <citation type="journal article" date="2018" name="PLoS Genet.">
        <title>Population sequencing reveals clonal diversity and ancestral inbreeding in the grapevine cultivar Chardonnay.</title>
        <authorList>
            <person name="Roach M.J."/>
            <person name="Johnson D.L."/>
            <person name="Bohlmann J."/>
            <person name="van Vuuren H.J."/>
            <person name="Jones S.J."/>
            <person name="Pretorius I.S."/>
            <person name="Schmidt S.A."/>
            <person name="Borneman A.R."/>
        </authorList>
    </citation>
    <scope>NUCLEOTIDE SEQUENCE [LARGE SCALE GENOMIC DNA]</scope>
    <source>
        <strain evidence="3">cv. Chardonnay</strain>
        <strain evidence="1">I10V1</strain>
        <tissue evidence="1">Leaf</tissue>
    </source>
</reference>
<proteinExistence type="predicted"/>
<name>A0A438DX37_VITVI</name>